<protein>
    <submittedName>
        <fullName evidence="1">Uncharacterized protein</fullName>
    </submittedName>
</protein>
<proteinExistence type="predicted"/>
<dbReference type="Proteomes" id="UP001057452">
    <property type="component" value="Chromosome 13"/>
</dbReference>
<name>A0ACB9WP49_CHAAC</name>
<accession>A0ACB9WP49</accession>
<evidence type="ECO:0000313" key="1">
    <source>
        <dbReference type="EMBL" id="KAI4815545.1"/>
    </source>
</evidence>
<evidence type="ECO:0000313" key="2">
    <source>
        <dbReference type="Proteomes" id="UP001057452"/>
    </source>
</evidence>
<comment type="caution">
    <text evidence="1">The sequence shown here is derived from an EMBL/GenBank/DDBJ whole genome shotgun (WGS) entry which is preliminary data.</text>
</comment>
<sequence length="76" mass="8202">MDVAVSGTHCRLLPPGGLALTEEEGRTEVRVEDRWVGVSIEKFSHLYTQEKGGVVTEGGKHYNTWRTRTSAGGGSG</sequence>
<keyword evidence="2" id="KW-1185">Reference proteome</keyword>
<organism evidence="1 2">
    <name type="scientific">Chaenocephalus aceratus</name>
    <name type="common">Blackfin icefish</name>
    <name type="synonym">Chaenichthys aceratus</name>
    <dbReference type="NCBI Taxonomy" id="36190"/>
    <lineage>
        <taxon>Eukaryota</taxon>
        <taxon>Metazoa</taxon>
        <taxon>Chordata</taxon>
        <taxon>Craniata</taxon>
        <taxon>Vertebrata</taxon>
        <taxon>Euteleostomi</taxon>
        <taxon>Actinopterygii</taxon>
        <taxon>Neopterygii</taxon>
        <taxon>Teleostei</taxon>
        <taxon>Neoteleostei</taxon>
        <taxon>Acanthomorphata</taxon>
        <taxon>Eupercaria</taxon>
        <taxon>Perciformes</taxon>
        <taxon>Notothenioidei</taxon>
        <taxon>Channichthyidae</taxon>
        <taxon>Chaenocephalus</taxon>
    </lineage>
</organism>
<reference evidence="1" key="1">
    <citation type="submission" date="2022-05" db="EMBL/GenBank/DDBJ databases">
        <title>Chromosome-level genome of Chaenocephalus aceratus.</title>
        <authorList>
            <person name="Park H."/>
        </authorList>
    </citation>
    <scope>NUCLEOTIDE SEQUENCE</scope>
    <source>
        <strain evidence="1">KU_202001</strain>
    </source>
</reference>
<dbReference type="EMBL" id="CM043797">
    <property type="protein sequence ID" value="KAI4815545.1"/>
    <property type="molecule type" value="Genomic_DNA"/>
</dbReference>
<gene>
    <name evidence="1" type="ORF">KUCAC02_005687</name>
</gene>